<dbReference type="InterPro" id="IPR003594">
    <property type="entry name" value="HATPase_dom"/>
</dbReference>
<dbReference type="InterPro" id="IPR011712">
    <property type="entry name" value="Sig_transdc_His_kin_sub3_dim/P"/>
</dbReference>
<keyword evidence="9" id="KW-1185">Reference proteome</keyword>
<evidence type="ECO:0000259" key="7">
    <source>
        <dbReference type="SMART" id="SM00387"/>
    </source>
</evidence>
<dbReference type="STRING" id="292459.STH3097"/>
<dbReference type="GO" id="GO:0046983">
    <property type="term" value="F:protein dimerization activity"/>
    <property type="evidence" value="ECO:0007669"/>
    <property type="project" value="InterPro"/>
</dbReference>
<keyword evidence="4 8" id="KW-0418">Kinase</keyword>
<feature type="domain" description="Histidine kinase/HSP90-like ATPase" evidence="7">
    <location>
        <begin position="259"/>
        <end position="354"/>
    </location>
</feature>
<evidence type="ECO:0000313" key="8">
    <source>
        <dbReference type="EMBL" id="BAD42079.1"/>
    </source>
</evidence>
<accession>Q67JS1</accession>
<dbReference type="KEGG" id="sth:STH3097"/>
<gene>
    <name evidence="8" type="ordered locus">STH3097</name>
</gene>
<dbReference type="InterPro" id="IPR050482">
    <property type="entry name" value="Sensor_HK_TwoCompSys"/>
</dbReference>
<dbReference type="Pfam" id="PF07730">
    <property type="entry name" value="HisKA_3"/>
    <property type="match status" value="1"/>
</dbReference>
<evidence type="ECO:0000313" key="9">
    <source>
        <dbReference type="Proteomes" id="UP000000417"/>
    </source>
</evidence>
<evidence type="ECO:0000256" key="4">
    <source>
        <dbReference type="ARBA" id="ARBA00022777"/>
    </source>
</evidence>
<dbReference type="PANTHER" id="PTHR24421">
    <property type="entry name" value="NITRATE/NITRITE SENSOR PROTEIN NARX-RELATED"/>
    <property type="match status" value="1"/>
</dbReference>
<proteinExistence type="predicted"/>
<keyword evidence="5" id="KW-0902">Two-component regulatory system</keyword>
<dbReference type="Pfam" id="PF02518">
    <property type="entry name" value="HATPase_c"/>
    <property type="match status" value="1"/>
</dbReference>
<evidence type="ECO:0000256" key="5">
    <source>
        <dbReference type="ARBA" id="ARBA00023012"/>
    </source>
</evidence>
<evidence type="ECO:0000256" key="2">
    <source>
        <dbReference type="ARBA" id="ARBA00012438"/>
    </source>
</evidence>
<dbReference type="SUPFAM" id="SSF55874">
    <property type="entry name" value="ATPase domain of HSP90 chaperone/DNA topoisomerase II/histidine kinase"/>
    <property type="match status" value="1"/>
</dbReference>
<name>Q67JS1_SYMTH</name>
<dbReference type="AlphaFoldDB" id="Q67JS1"/>
<comment type="catalytic activity">
    <reaction evidence="1">
        <text>ATP + protein L-histidine = ADP + protein N-phospho-L-histidine.</text>
        <dbReference type="EC" id="2.7.13.3"/>
    </reaction>
</comment>
<sequence>MDLQGVWPVQAEWVSRAVAALPAAGSEPELAAAVARAAAEALGWRAAGVRRAGRTEWLARFPEGAEVRGEVNLPLAGGLELAADGAGDAEGLALLGAVAGKLLEAAQERARLAQRAERAERRAREAVERYRSQTERLAALRGELSEAQQRQLLLSERNRIAQDLHDRAAQTAYLVALKLDWLLGDLPPADPLREELERLRGLAAEAAAQTREAIFALRAPELSEGGLHGGLRRLLREAERDGFTTRLTVAGRPRALPAEVEDALFKVGQEALTNARKHSGGSAVMVALRYEPAAVTLVVQDNGAGIKNRTDIEKPGRFGVRGMRERVARLGGRLELVDGDEGGLLVRASVPLKGVDTHAHPCPDRGRP</sequence>
<dbReference type="Gene3D" id="3.30.565.10">
    <property type="entry name" value="Histidine kinase-like ATPase, C-terminal domain"/>
    <property type="match status" value="1"/>
</dbReference>
<dbReference type="Proteomes" id="UP000000417">
    <property type="component" value="Chromosome"/>
</dbReference>
<evidence type="ECO:0000256" key="6">
    <source>
        <dbReference type="SAM" id="Coils"/>
    </source>
</evidence>
<dbReference type="SMART" id="SM00387">
    <property type="entry name" value="HATPase_c"/>
    <property type="match status" value="1"/>
</dbReference>
<reference evidence="8 9" key="1">
    <citation type="journal article" date="2004" name="Nucleic Acids Res.">
        <title>Genome sequence of Symbiobacterium thermophilum, an uncultivable bacterium that depends on microbial commensalism.</title>
        <authorList>
            <person name="Ueda K."/>
            <person name="Yamashita A."/>
            <person name="Ishikawa J."/>
            <person name="Shimada M."/>
            <person name="Watsuji T."/>
            <person name="Morimura K."/>
            <person name="Ikeda H."/>
            <person name="Hattori M."/>
            <person name="Beppu T."/>
        </authorList>
    </citation>
    <scope>NUCLEOTIDE SEQUENCE [LARGE SCALE GENOMIC DNA]</scope>
    <source>
        <strain evidence="9">T / IAM 14863</strain>
    </source>
</reference>
<evidence type="ECO:0000256" key="1">
    <source>
        <dbReference type="ARBA" id="ARBA00000085"/>
    </source>
</evidence>
<dbReference type="InterPro" id="IPR036890">
    <property type="entry name" value="HATPase_C_sf"/>
</dbReference>
<dbReference type="GO" id="GO:0000155">
    <property type="term" value="F:phosphorelay sensor kinase activity"/>
    <property type="evidence" value="ECO:0007669"/>
    <property type="project" value="InterPro"/>
</dbReference>
<dbReference type="EMBL" id="AP006840">
    <property type="protein sequence ID" value="BAD42079.1"/>
    <property type="molecule type" value="Genomic_DNA"/>
</dbReference>
<protein>
    <recommendedName>
        <fullName evidence="2">histidine kinase</fullName>
        <ecNumber evidence="2">2.7.13.3</ecNumber>
    </recommendedName>
</protein>
<keyword evidence="6" id="KW-0175">Coiled coil</keyword>
<keyword evidence="3" id="KW-0808">Transferase</keyword>
<dbReference type="CDD" id="cd16917">
    <property type="entry name" value="HATPase_UhpB-NarQ-NarX-like"/>
    <property type="match status" value="1"/>
</dbReference>
<dbReference type="HOGENOM" id="CLU_752117_0_0_9"/>
<dbReference type="PANTHER" id="PTHR24421:SF62">
    <property type="entry name" value="SENSORY TRANSDUCTION HISTIDINE KINASE"/>
    <property type="match status" value="1"/>
</dbReference>
<feature type="coiled-coil region" evidence="6">
    <location>
        <begin position="102"/>
        <end position="150"/>
    </location>
</feature>
<dbReference type="GO" id="GO:0016020">
    <property type="term" value="C:membrane"/>
    <property type="evidence" value="ECO:0007669"/>
    <property type="project" value="InterPro"/>
</dbReference>
<evidence type="ECO:0000256" key="3">
    <source>
        <dbReference type="ARBA" id="ARBA00022679"/>
    </source>
</evidence>
<dbReference type="eggNOG" id="COG4585">
    <property type="taxonomic scope" value="Bacteria"/>
</dbReference>
<organism evidence="8 9">
    <name type="scientific">Symbiobacterium thermophilum (strain DSM 24528 / JCM 14929 / IAM 14863 / T)</name>
    <dbReference type="NCBI Taxonomy" id="292459"/>
    <lineage>
        <taxon>Bacteria</taxon>
        <taxon>Bacillati</taxon>
        <taxon>Bacillota</taxon>
        <taxon>Clostridia</taxon>
        <taxon>Eubacteriales</taxon>
        <taxon>Symbiobacteriaceae</taxon>
        <taxon>Symbiobacterium</taxon>
    </lineage>
</organism>
<dbReference type="Gene3D" id="1.20.5.1930">
    <property type="match status" value="1"/>
</dbReference>
<dbReference type="EC" id="2.7.13.3" evidence="2"/>